<evidence type="ECO:0000259" key="12">
    <source>
        <dbReference type="PROSITE" id="PS50109"/>
    </source>
</evidence>
<dbReference type="SMART" id="SM00304">
    <property type="entry name" value="HAMP"/>
    <property type="match status" value="1"/>
</dbReference>
<dbReference type="InterPro" id="IPR003594">
    <property type="entry name" value="HATPase_dom"/>
</dbReference>
<sequence length="453" mass="48768">MSTAPLRLRPRTVIALMLAVAIPALAVGLLTVDRIGEAIIAERQRAVAAAARDYFVAFAHEEGLTPLARALDLRERTDPQGAFRYALYGADGRRLGGADLTPAEGLPPSGEARMKIPSEGRNAPWRVMVQPLSTGGTLVVYEDISERIAFRRALVASAGVALLAAIGVVTLAALWLNRRLLDRMETLAATAHRIAEGDLSARTEIHPKGDVFDRLGESMNGMLDRIEELMTGMRTITDSLAHDLRSPLTRMRADLSQALEPDLPERNRQEAIALAHDEADRALAMLSALMDIARAEAGLSRDMMEPVDLSVLVAEVGELFAPVVEDAGQTFVPPEPRAPLVVQGHELILRQAVGNLLHNAAQHAGPGAEVRLMLEEAGGRIRIVVSDTGPGIPEEHRGRVRERFVRLDEARSRPGGGLGLAIAAACAKLHDGVLDLEDAHPGLRVVIDLADTR</sequence>
<dbReference type="PROSITE" id="PS50109">
    <property type="entry name" value="HIS_KIN"/>
    <property type="match status" value="1"/>
</dbReference>
<comment type="caution">
    <text evidence="14">The sequence shown here is derived from an EMBL/GenBank/DDBJ whole genome shotgun (WGS) entry which is preliminary data.</text>
</comment>
<evidence type="ECO:0000256" key="4">
    <source>
        <dbReference type="ARBA" id="ARBA00022553"/>
    </source>
</evidence>
<dbReference type="InterPro" id="IPR036890">
    <property type="entry name" value="HATPase_C_sf"/>
</dbReference>
<dbReference type="Pfam" id="PF02518">
    <property type="entry name" value="HATPase_c"/>
    <property type="match status" value="1"/>
</dbReference>
<name>A0ABV2EEA0_9CAUL</name>
<dbReference type="InterPro" id="IPR004358">
    <property type="entry name" value="Sig_transdc_His_kin-like_C"/>
</dbReference>
<evidence type="ECO:0000256" key="10">
    <source>
        <dbReference type="ARBA" id="ARBA00023136"/>
    </source>
</evidence>
<proteinExistence type="predicted"/>
<dbReference type="InterPro" id="IPR050428">
    <property type="entry name" value="TCS_sensor_his_kinase"/>
</dbReference>
<protein>
    <recommendedName>
        <fullName evidence="3">histidine kinase</fullName>
        <ecNumber evidence="3">2.7.13.3</ecNumber>
    </recommendedName>
</protein>
<evidence type="ECO:0000256" key="6">
    <source>
        <dbReference type="ARBA" id="ARBA00022692"/>
    </source>
</evidence>
<dbReference type="PROSITE" id="PS50885">
    <property type="entry name" value="HAMP"/>
    <property type="match status" value="1"/>
</dbReference>
<dbReference type="InterPro" id="IPR036097">
    <property type="entry name" value="HisK_dim/P_sf"/>
</dbReference>
<organism evidence="14 15">
    <name type="scientific">Phenylobacterium koreense</name>
    <dbReference type="NCBI Taxonomy" id="266125"/>
    <lineage>
        <taxon>Bacteria</taxon>
        <taxon>Pseudomonadati</taxon>
        <taxon>Pseudomonadota</taxon>
        <taxon>Alphaproteobacteria</taxon>
        <taxon>Caulobacterales</taxon>
        <taxon>Caulobacteraceae</taxon>
        <taxon>Phenylobacterium</taxon>
    </lineage>
</organism>
<evidence type="ECO:0000259" key="13">
    <source>
        <dbReference type="PROSITE" id="PS50885"/>
    </source>
</evidence>
<accession>A0ABV2EEA0</accession>
<comment type="catalytic activity">
    <reaction evidence="1">
        <text>ATP + protein L-histidine = ADP + protein N-phospho-L-histidine.</text>
        <dbReference type="EC" id="2.7.13.3"/>
    </reaction>
</comment>
<dbReference type="InterPro" id="IPR005467">
    <property type="entry name" value="His_kinase_dom"/>
</dbReference>
<dbReference type="PANTHER" id="PTHR45436">
    <property type="entry name" value="SENSOR HISTIDINE KINASE YKOH"/>
    <property type="match status" value="1"/>
</dbReference>
<dbReference type="CDD" id="cd00075">
    <property type="entry name" value="HATPase"/>
    <property type="match status" value="1"/>
</dbReference>
<dbReference type="GO" id="GO:0016301">
    <property type="term" value="F:kinase activity"/>
    <property type="evidence" value="ECO:0007669"/>
    <property type="project" value="UniProtKB-KW"/>
</dbReference>
<evidence type="ECO:0000256" key="5">
    <source>
        <dbReference type="ARBA" id="ARBA00022679"/>
    </source>
</evidence>
<dbReference type="Proteomes" id="UP001549110">
    <property type="component" value="Unassembled WGS sequence"/>
</dbReference>
<feature type="domain" description="Histidine kinase" evidence="12">
    <location>
        <begin position="239"/>
        <end position="453"/>
    </location>
</feature>
<gene>
    <name evidence="14" type="ORF">ABID41_000449</name>
</gene>
<dbReference type="PANTHER" id="PTHR45436:SF8">
    <property type="entry name" value="HISTIDINE KINASE"/>
    <property type="match status" value="1"/>
</dbReference>
<keyword evidence="15" id="KW-1185">Reference proteome</keyword>
<dbReference type="CDD" id="cd06225">
    <property type="entry name" value="HAMP"/>
    <property type="match status" value="1"/>
</dbReference>
<dbReference type="SUPFAM" id="SSF158472">
    <property type="entry name" value="HAMP domain-like"/>
    <property type="match status" value="1"/>
</dbReference>
<feature type="domain" description="HAMP" evidence="13">
    <location>
        <begin position="178"/>
        <end position="231"/>
    </location>
</feature>
<dbReference type="Gene3D" id="3.30.565.10">
    <property type="entry name" value="Histidine kinase-like ATPase, C-terminal domain"/>
    <property type="match status" value="1"/>
</dbReference>
<evidence type="ECO:0000313" key="15">
    <source>
        <dbReference type="Proteomes" id="UP001549110"/>
    </source>
</evidence>
<dbReference type="InterPro" id="IPR003660">
    <property type="entry name" value="HAMP_dom"/>
</dbReference>
<dbReference type="SUPFAM" id="SSF55874">
    <property type="entry name" value="ATPase domain of HSP90 chaperone/DNA topoisomerase II/histidine kinase"/>
    <property type="match status" value="1"/>
</dbReference>
<dbReference type="InterPro" id="IPR003661">
    <property type="entry name" value="HisK_dim/P_dom"/>
</dbReference>
<evidence type="ECO:0000256" key="1">
    <source>
        <dbReference type="ARBA" id="ARBA00000085"/>
    </source>
</evidence>
<evidence type="ECO:0000256" key="11">
    <source>
        <dbReference type="SAM" id="Phobius"/>
    </source>
</evidence>
<reference evidence="14 15" key="1">
    <citation type="submission" date="2024-06" db="EMBL/GenBank/DDBJ databases">
        <title>Genomic Encyclopedia of Type Strains, Phase IV (KMG-IV): sequencing the most valuable type-strain genomes for metagenomic binning, comparative biology and taxonomic classification.</title>
        <authorList>
            <person name="Goeker M."/>
        </authorList>
    </citation>
    <scope>NUCLEOTIDE SEQUENCE [LARGE SCALE GENOMIC DNA]</scope>
    <source>
        <strain evidence="14 15">DSM 17809</strain>
    </source>
</reference>
<evidence type="ECO:0000256" key="2">
    <source>
        <dbReference type="ARBA" id="ARBA00004370"/>
    </source>
</evidence>
<keyword evidence="6 11" id="KW-0812">Transmembrane</keyword>
<dbReference type="SMART" id="SM00387">
    <property type="entry name" value="HATPase_c"/>
    <property type="match status" value="1"/>
</dbReference>
<keyword evidence="4" id="KW-0597">Phosphoprotein</keyword>
<evidence type="ECO:0000256" key="8">
    <source>
        <dbReference type="ARBA" id="ARBA00022989"/>
    </source>
</evidence>
<keyword evidence="9" id="KW-0902">Two-component regulatory system</keyword>
<dbReference type="EC" id="2.7.13.3" evidence="3"/>
<evidence type="ECO:0000256" key="9">
    <source>
        <dbReference type="ARBA" id="ARBA00023012"/>
    </source>
</evidence>
<evidence type="ECO:0000256" key="7">
    <source>
        <dbReference type="ARBA" id="ARBA00022777"/>
    </source>
</evidence>
<keyword evidence="8 11" id="KW-1133">Transmembrane helix</keyword>
<keyword evidence="10 11" id="KW-0472">Membrane</keyword>
<dbReference type="Pfam" id="PF00512">
    <property type="entry name" value="HisKA"/>
    <property type="match status" value="1"/>
</dbReference>
<comment type="subcellular location">
    <subcellularLocation>
        <location evidence="2">Membrane</location>
    </subcellularLocation>
</comment>
<evidence type="ECO:0000256" key="3">
    <source>
        <dbReference type="ARBA" id="ARBA00012438"/>
    </source>
</evidence>
<dbReference type="SUPFAM" id="SSF47384">
    <property type="entry name" value="Homodimeric domain of signal transducing histidine kinase"/>
    <property type="match status" value="1"/>
</dbReference>
<dbReference type="EMBL" id="JBEPLU010000001">
    <property type="protein sequence ID" value="MET3525354.1"/>
    <property type="molecule type" value="Genomic_DNA"/>
</dbReference>
<dbReference type="Gene3D" id="1.10.287.130">
    <property type="match status" value="1"/>
</dbReference>
<feature type="transmembrane region" description="Helical" evidence="11">
    <location>
        <begin position="153"/>
        <end position="176"/>
    </location>
</feature>
<dbReference type="PRINTS" id="PR00344">
    <property type="entry name" value="BCTRLSENSOR"/>
</dbReference>
<keyword evidence="7 14" id="KW-0418">Kinase</keyword>
<evidence type="ECO:0000313" key="14">
    <source>
        <dbReference type="EMBL" id="MET3525354.1"/>
    </source>
</evidence>
<dbReference type="Gene3D" id="6.10.340.10">
    <property type="match status" value="1"/>
</dbReference>
<keyword evidence="5" id="KW-0808">Transferase</keyword>
<dbReference type="Pfam" id="PF00672">
    <property type="entry name" value="HAMP"/>
    <property type="match status" value="1"/>
</dbReference>
<dbReference type="CDD" id="cd00082">
    <property type="entry name" value="HisKA"/>
    <property type="match status" value="1"/>
</dbReference>
<dbReference type="RefSeq" id="WP_331929995.1">
    <property type="nucleotide sequence ID" value="NZ_JBEPLU010000001.1"/>
</dbReference>
<dbReference type="SMART" id="SM00388">
    <property type="entry name" value="HisKA"/>
    <property type="match status" value="1"/>
</dbReference>